<dbReference type="InterPro" id="IPR016181">
    <property type="entry name" value="Acyl_CoA_acyltransferase"/>
</dbReference>
<evidence type="ECO:0000259" key="4">
    <source>
        <dbReference type="PROSITE" id="PS51186"/>
    </source>
</evidence>
<evidence type="ECO:0000313" key="6">
    <source>
        <dbReference type="Proteomes" id="UP000434036"/>
    </source>
</evidence>
<name>A0A6N8U6N0_9FIRM</name>
<keyword evidence="2" id="KW-0012">Acyltransferase</keyword>
<dbReference type="RefSeq" id="WP_160624992.1">
    <property type="nucleotide sequence ID" value="NZ_WUUQ01000002.1"/>
</dbReference>
<evidence type="ECO:0000313" key="5">
    <source>
        <dbReference type="EMBL" id="MXQ73551.1"/>
    </source>
</evidence>
<sequence length="168" mass="18933">MNVTIRPLVMSDLPDMVKAANDQGVSAFLRDRFPYPYTEEAGRSYLEFCENADPSQTLQYAILVNGKFAGTIGVEKACDVYRLNGELGYWLCRSYWGQGIATKAVSLMVKEAFAKLDINRIHAEVFEPNKASQRVLEKNGFVKEGHFHNSVIKYGQIIDSVIYAKLLK</sequence>
<dbReference type="InterPro" id="IPR051531">
    <property type="entry name" value="N-acetyltransferase"/>
</dbReference>
<comment type="similarity">
    <text evidence="3">Belongs to the acetyltransferase family. RimJ subfamily.</text>
</comment>
<dbReference type="InterPro" id="IPR000182">
    <property type="entry name" value="GNAT_dom"/>
</dbReference>
<evidence type="ECO:0000256" key="3">
    <source>
        <dbReference type="ARBA" id="ARBA00038502"/>
    </source>
</evidence>
<dbReference type="Gene3D" id="3.40.630.30">
    <property type="match status" value="1"/>
</dbReference>
<dbReference type="PANTHER" id="PTHR43792:SF8">
    <property type="entry name" value="[RIBOSOMAL PROTEIN US5]-ALANINE N-ACETYLTRANSFERASE"/>
    <property type="match status" value="1"/>
</dbReference>
<dbReference type="PROSITE" id="PS51186">
    <property type="entry name" value="GNAT"/>
    <property type="match status" value="1"/>
</dbReference>
<dbReference type="Proteomes" id="UP000434036">
    <property type="component" value="Unassembled WGS sequence"/>
</dbReference>
<dbReference type="EMBL" id="WUUQ01000002">
    <property type="protein sequence ID" value="MXQ73551.1"/>
    <property type="molecule type" value="Genomic_DNA"/>
</dbReference>
<reference evidence="5 6" key="1">
    <citation type="submission" date="2019-12" db="EMBL/GenBank/DDBJ databases">
        <authorList>
            <person name="Yang R."/>
        </authorList>
    </citation>
    <scope>NUCLEOTIDE SEQUENCE [LARGE SCALE GENOMIC DNA]</scope>
    <source>
        <strain evidence="5 6">DONG20-135</strain>
    </source>
</reference>
<dbReference type="PANTHER" id="PTHR43792">
    <property type="entry name" value="GNAT FAMILY, PUTATIVE (AFU_ORTHOLOGUE AFUA_3G00765)-RELATED-RELATED"/>
    <property type="match status" value="1"/>
</dbReference>
<reference evidence="5 6" key="2">
    <citation type="submission" date="2020-01" db="EMBL/GenBank/DDBJ databases">
        <title>Clostridiaceae sp. nov. isolated from the gut of human by culturomics.</title>
        <authorList>
            <person name="Chang Y."/>
        </authorList>
    </citation>
    <scope>NUCLEOTIDE SEQUENCE [LARGE SCALE GENOMIC DNA]</scope>
    <source>
        <strain evidence="5 6">DONG20-135</strain>
    </source>
</reference>
<evidence type="ECO:0000256" key="2">
    <source>
        <dbReference type="ARBA" id="ARBA00023315"/>
    </source>
</evidence>
<dbReference type="SUPFAM" id="SSF55729">
    <property type="entry name" value="Acyl-CoA N-acyltransferases (Nat)"/>
    <property type="match status" value="1"/>
</dbReference>
<keyword evidence="6" id="KW-1185">Reference proteome</keyword>
<comment type="caution">
    <text evidence="5">The sequence shown here is derived from an EMBL/GenBank/DDBJ whole genome shotgun (WGS) entry which is preliminary data.</text>
</comment>
<dbReference type="GO" id="GO:0016747">
    <property type="term" value="F:acyltransferase activity, transferring groups other than amino-acyl groups"/>
    <property type="evidence" value="ECO:0007669"/>
    <property type="project" value="InterPro"/>
</dbReference>
<protein>
    <submittedName>
        <fullName evidence="5">GNAT family N-acetyltransferase</fullName>
    </submittedName>
</protein>
<organism evidence="5 6">
    <name type="scientific">Copranaerobaculum intestinale</name>
    <dbReference type="NCBI Taxonomy" id="2692629"/>
    <lineage>
        <taxon>Bacteria</taxon>
        <taxon>Bacillati</taxon>
        <taxon>Bacillota</taxon>
        <taxon>Erysipelotrichia</taxon>
        <taxon>Erysipelotrichales</taxon>
        <taxon>Erysipelotrichaceae</taxon>
        <taxon>Copranaerobaculum</taxon>
    </lineage>
</organism>
<gene>
    <name evidence="5" type="ORF">GSF08_06340</name>
</gene>
<accession>A0A6N8U6N0</accession>
<dbReference type="AlphaFoldDB" id="A0A6N8U6N0"/>
<dbReference type="Pfam" id="PF13302">
    <property type="entry name" value="Acetyltransf_3"/>
    <property type="match status" value="1"/>
</dbReference>
<proteinExistence type="inferred from homology"/>
<evidence type="ECO:0000256" key="1">
    <source>
        <dbReference type="ARBA" id="ARBA00022679"/>
    </source>
</evidence>
<keyword evidence="1 5" id="KW-0808">Transferase</keyword>
<feature type="domain" description="N-acetyltransferase" evidence="4">
    <location>
        <begin position="3"/>
        <end position="168"/>
    </location>
</feature>